<dbReference type="InterPro" id="IPR018493">
    <property type="entry name" value="GvpA-like_CS"/>
</dbReference>
<proteinExistence type="inferred from homology"/>
<comment type="caution">
    <text evidence="5">The sequence shown here is derived from an EMBL/GenBank/DDBJ whole genome shotgun (WGS) entry which is preliminary data.</text>
</comment>
<reference evidence="5 6" key="1">
    <citation type="submission" date="2019-04" db="EMBL/GenBank/DDBJ databases">
        <title>Streptomyces sp. nov. Bv016 isolated from bark of Buahinia variegata.</title>
        <authorList>
            <person name="Kanchanasin P."/>
            <person name="Tanasupawat S."/>
            <person name="Yuki M."/>
            <person name="Kudo T."/>
        </authorList>
    </citation>
    <scope>NUCLEOTIDE SEQUENCE [LARGE SCALE GENOMIC DNA]</scope>
    <source>
        <strain evidence="5 6">Bv016</strain>
    </source>
</reference>
<feature type="region of interest" description="Disordered" evidence="4">
    <location>
        <begin position="106"/>
        <end position="178"/>
    </location>
</feature>
<accession>A0A4Z1DCM1</accession>
<dbReference type="PANTHER" id="PTHR35344">
    <property type="entry name" value="GAS VESICLE STRUCTURAL PROTEIN 2-RELATED"/>
    <property type="match status" value="1"/>
</dbReference>
<feature type="region of interest" description="Disordered" evidence="4">
    <location>
        <begin position="1"/>
        <end position="22"/>
    </location>
</feature>
<keyword evidence="6" id="KW-1185">Reference proteome</keyword>
<gene>
    <name evidence="5" type="ORF">E5083_08925</name>
</gene>
<dbReference type="GO" id="GO:0012506">
    <property type="term" value="C:vesicle membrane"/>
    <property type="evidence" value="ECO:0007669"/>
    <property type="project" value="InterPro"/>
</dbReference>
<name>A0A4Z1DCM1_9ACTN</name>
<evidence type="ECO:0000313" key="6">
    <source>
        <dbReference type="Proteomes" id="UP000298159"/>
    </source>
</evidence>
<feature type="compositionally biased region" description="Basic residues" evidence="4">
    <location>
        <begin position="168"/>
        <end position="178"/>
    </location>
</feature>
<comment type="similarity">
    <text evidence="3">Belongs to the gas vesicle GvpA family.</text>
</comment>
<dbReference type="Proteomes" id="UP000298159">
    <property type="component" value="Unassembled WGS sequence"/>
</dbReference>
<dbReference type="Pfam" id="PF00741">
    <property type="entry name" value="Gas_vesicle"/>
    <property type="match status" value="1"/>
</dbReference>
<evidence type="ECO:0000256" key="3">
    <source>
        <dbReference type="ARBA" id="ARBA00035646"/>
    </source>
</evidence>
<protein>
    <submittedName>
        <fullName evidence="5">Gas vesicle protein</fullName>
    </submittedName>
</protein>
<dbReference type="AlphaFoldDB" id="A0A4Z1DCM1"/>
<dbReference type="PANTHER" id="PTHR35344:SF4">
    <property type="entry name" value="GAS VESICLE PROTEIN A1"/>
    <property type="match status" value="1"/>
</dbReference>
<dbReference type="GO" id="GO:0031411">
    <property type="term" value="C:gas vesicle"/>
    <property type="evidence" value="ECO:0007669"/>
    <property type="project" value="UniProtKB-SubCell"/>
</dbReference>
<dbReference type="GO" id="GO:0005198">
    <property type="term" value="F:structural molecule activity"/>
    <property type="evidence" value="ECO:0007669"/>
    <property type="project" value="InterPro"/>
</dbReference>
<dbReference type="PROSITE" id="PS00234">
    <property type="entry name" value="GAS_VESICLE_A_1"/>
    <property type="match status" value="1"/>
</dbReference>
<dbReference type="InterPro" id="IPR000638">
    <property type="entry name" value="Gas-vesicle_GvpA-like"/>
</dbReference>
<evidence type="ECO:0000256" key="1">
    <source>
        <dbReference type="ARBA" id="ARBA00022987"/>
    </source>
</evidence>
<evidence type="ECO:0000256" key="4">
    <source>
        <dbReference type="SAM" id="MobiDB-lite"/>
    </source>
</evidence>
<organism evidence="5 6">
    <name type="scientific">Streptomyces bauhiniae</name>
    <dbReference type="NCBI Taxonomy" id="2340725"/>
    <lineage>
        <taxon>Bacteria</taxon>
        <taxon>Bacillati</taxon>
        <taxon>Actinomycetota</taxon>
        <taxon>Actinomycetes</taxon>
        <taxon>Kitasatosporales</taxon>
        <taxon>Streptomycetaceae</taxon>
        <taxon>Streptomyces</taxon>
    </lineage>
</organism>
<dbReference type="EMBL" id="SRRT01000002">
    <property type="protein sequence ID" value="TGN79715.1"/>
    <property type="molecule type" value="Genomic_DNA"/>
</dbReference>
<evidence type="ECO:0000256" key="2">
    <source>
        <dbReference type="ARBA" id="ARBA00035108"/>
    </source>
</evidence>
<dbReference type="GeneID" id="95447712"/>
<dbReference type="RefSeq" id="WP_135785045.1">
    <property type="nucleotide sequence ID" value="NZ_SRRT01000002.1"/>
</dbReference>
<comment type="subcellular location">
    <subcellularLocation>
        <location evidence="2">Gas vesicle</location>
    </subcellularLocation>
</comment>
<keyword evidence="1" id="KW-0304">Gas vesicle</keyword>
<evidence type="ECO:0000313" key="5">
    <source>
        <dbReference type="EMBL" id="TGN79715.1"/>
    </source>
</evidence>
<dbReference type="InterPro" id="IPR050530">
    <property type="entry name" value="GvpA"/>
</dbReference>
<feature type="compositionally biased region" description="Acidic residues" evidence="4">
    <location>
        <begin position="114"/>
        <end position="162"/>
    </location>
</feature>
<sequence>MSEPLGNRLGPTPSRAAQPYGQGSSANLADILERVLDKGIVIAGDIQINLLDIELLTIKLRLLVASVDKAKEMGIDWWEHDPSLSSRARGDEHSLAEENRRLRAELAALREPEELLEAEPELLDEEEEDEAEAEPEEEVEEAEWEEEEPEEEAEEEEPEPEPEPAPRPARRRKRSRDE</sequence>